<gene>
    <name evidence="2" type="ORF">BXY82_1688</name>
</gene>
<protein>
    <recommendedName>
        <fullName evidence="4">YtkA-like protein</fullName>
    </recommendedName>
</protein>
<organism evidence="2 3">
    <name type="scientific">Gelidibacter sediminis</name>
    <dbReference type="NCBI Taxonomy" id="1608710"/>
    <lineage>
        <taxon>Bacteria</taxon>
        <taxon>Pseudomonadati</taxon>
        <taxon>Bacteroidota</taxon>
        <taxon>Flavobacteriia</taxon>
        <taxon>Flavobacteriales</taxon>
        <taxon>Flavobacteriaceae</taxon>
        <taxon>Gelidibacter</taxon>
    </lineage>
</organism>
<dbReference type="EMBL" id="SOBW01000008">
    <property type="protein sequence ID" value="TDU39658.1"/>
    <property type="molecule type" value="Genomic_DNA"/>
</dbReference>
<keyword evidence="3" id="KW-1185">Reference proteome</keyword>
<dbReference type="AlphaFoldDB" id="A0A4R7PXK1"/>
<feature type="signal peptide" evidence="1">
    <location>
        <begin position="1"/>
        <end position="21"/>
    </location>
</feature>
<reference evidence="2 3" key="1">
    <citation type="submission" date="2019-03" db="EMBL/GenBank/DDBJ databases">
        <title>Genomic Encyclopedia of Archaeal and Bacterial Type Strains, Phase II (KMG-II): from individual species to whole genera.</title>
        <authorList>
            <person name="Goeker M."/>
        </authorList>
    </citation>
    <scope>NUCLEOTIDE SEQUENCE [LARGE SCALE GENOMIC DNA]</scope>
    <source>
        <strain evidence="2 3">DSM 28135</strain>
    </source>
</reference>
<name>A0A4R7PXK1_9FLAO</name>
<evidence type="ECO:0000313" key="3">
    <source>
        <dbReference type="Proteomes" id="UP000294689"/>
    </source>
</evidence>
<accession>A0A4R7PXK1</accession>
<dbReference type="RefSeq" id="WP_133757723.1">
    <property type="nucleotide sequence ID" value="NZ_SOBW01000008.1"/>
</dbReference>
<evidence type="ECO:0000313" key="2">
    <source>
        <dbReference type="EMBL" id="TDU39658.1"/>
    </source>
</evidence>
<dbReference type="OrthoDB" id="1065544at2"/>
<dbReference type="PROSITE" id="PS51257">
    <property type="entry name" value="PROKAR_LIPOPROTEIN"/>
    <property type="match status" value="1"/>
</dbReference>
<keyword evidence="1" id="KW-0732">Signal</keyword>
<dbReference type="Proteomes" id="UP000294689">
    <property type="component" value="Unassembled WGS sequence"/>
</dbReference>
<sequence length="281" mass="31574">MKLKYIISILCVVLFTLSCSTDDDTNSILNEVEDLIKIQDINNNTHTIEFFNKTGKFETGYNAISLRIKDNTTDTYVENASLNWIPVMQMPTTAHSSPKSEISKTIGMKTVYEGFIVYQMANLDGSGWSLSIDYTIDGNTYNASSDIVVMQSEFQNVTSFTGADEKRYVLVLRAPEEPKIAINRLKVGLFTMETMMSFPVVEAFRMTLDPRMPGMGNHSSPNNTDLTYNSAKQLYEGNLSLTMTGYWVLNLQLLNAAGELLKGEPITEDHPKSSLYLELEF</sequence>
<proteinExistence type="predicted"/>
<comment type="caution">
    <text evidence="2">The sequence shown here is derived from an EMBL/GenBank/DDBJ whole genome shotgun (WGS) entry which is preliminary data.</text>
</comment>
<feature type="chain" id="PRO_5020272450" description="YtkA-like protein" evidence="1">
    <location>
        <begin position="22"/>
        <end position="281"/>
    </location>
</feature>
<evidence type="ECO:0008006" key="4">
    <source>
        <dbReference type="Google" id="ProtNLM"/>
    </source>
</evidence>
<evidence type="ECO:0000256" key="1">
    <source>
        <dbReference type="SAM" id="SignalP"/>
    </source>
</evidence>